<evidence type="ECO:0000313" key="3">
    <source>
        <dbReference type="EMBL" id="KAK6588555.1"/>
    </source>
</evidence>
<feature type="compositionally biased region" description="Low complexity" evidence="1">
    <location>
        <begin position="175"/>
        <end position="196"/>
    </location>
</feature>
<comment type="caution">
    <text evidence="3">The sequence shown here is derived from an EMBL/GenBank/DDBJ whole genome shotgun (WGS) entry which is preliminary data.</text>
</comment>
<dbReference type="AlphaFoldDB" id="A0AAV9XUW7"/>
<name>A0AAV9XUW7_9CRYT</name>
<feature type="region of interest" description="Disordered" evidence="1">
    <location>
        <begin position="280"/>
        <end position="344"/>
    </location>
</feature>
<keyword evidence="4" id="KW-1185">Reference proteome</keyword>
<sequence length="362" mass="41518">MRGNNKKTILSLLFFGYVILNNVNCQKEEKTNSELRSLGHKRTIVEPYYVEKPVLVEQPVYYPYPYPYQYPYSFTYQYPYAYSPYSNYPYNYSYSYSRITRPAAGAMPPYPPPPPYLRYLGEKQENDEKDNEELIANKREDQELIGDGSVIFPGIQQGENFVLGEQEPAPPAPPSSLSSPSPSQSPSLSPVQESVPGPLTLQQQSDGVILEPSILMKKIETNSTNGEFNINTENNNRTNELPEVIFYNNSSELRMLGKKNSIIDNVEKTVDRLLDRIKIGNYNDDNDDKEKHEDNDDKEKHEDNEDVEKDELDENKKKVKDSNKEKENKDGNLKKSNDGKNNKNVIKQVFSKIEDIVTNTVN</sequence>
<evidence type="ECO:0000256" key="2">
    <source>
        <dbReference type="SAM" id="SignalP"/>
    </source>
</evidence>
<organism evidence="3 4">
    <name type="scientific">Cryptosporidium xiaoi</name>
    <dbReference type="NCBI Taxonomy" id="659607"/>
    <lineage>
        <taxon>Eukaryota</taxon>
        <taxon>Sar</taxon>
        <taxon>Alveolata</taxon>
        <taxon>Apicomplexa</taxon>
        <taxon>Conoidasida</taxon>
        <taxon>Coccidia</taxon>
        <taxon>Eucoccidiorida</taxon>
        <taxon>Eimeriorina</taxon>
        <taxon>Cryptosporidiidae</taxon>
        <taxon>Cryptosporidium</taxon>
    </lineage>
</organism>
<protein>
    <submittedName>
        <fullName evidence="3">Uncharacterized protein</fullName>
    </submittedName>
</protein>
<feature type="compositionally biased region" description="Basic and acidic residues" evidence="1">
    <location>
        <begin position="288"/>
        <end position="303"/>
    </location>
</feature>
<gene>
    <name evidence="3" type="ORF">RS030_4605</name>
</gene>
<feature type="signal peptide" evidence="2">
    <location>
        <begin position="1"/>
        <end position="25"/>
    </location>
</feature>
<evidence type="ECO:0000256" key="1">
    <source>
        <dbReference type="SAM" id="MobiDB-lite"/>
    </source>
</evidence>
<feature type="compositionally biased region" description="Basic and acidic residues" evidence="1">
    <location>
        <begin position="314"/>
        <end position="341"/>
    </location>
</feature>
<keyword evidence="2" id="KW-0732">Signal</keyword>
<dbReference type="Proteomes" id="UP001311799">
    <property type="component" value="Unassembled WGS sequence"/>
</dbReference>
<feature type="chain" id="PRO_5043620263" evidence="2">
    <location>
        <begin position="26"/>
        <end position="362"/>
    </location>
</feature>
<reference evidence="3 4" key="1">
    <citation type="submission" date="2023-10" db="EMBL/GenBank/DDBJ databases">
        <title>Comparative genomics analysis reveals potential genetic determinants of host preference in Cryptosporidium xiaoi.</title>
        <authorList>
            <person name="Xiao L."/>
            <person name="Li J."/>
        </authorList>
    </citation>
    <scope>NUCLEOTIDE SEQUENCE [LARGE SCALE GENOMIC DNA]</scope>
    <source>
        <strain evidence="3 4">52996</strain>
    </source>
</reference>
<feature type="compositionally biased region" description="Acidic residues" evidence="1">
    <location>
        <begin position="304"/>
        <end position="313"/>
    </location>
</feature>
<proteinExistence type="predicted"/>
<dbReference type="EMBL" id="JAWDEY010000032">
    <property type="protein sequence ID" value="KAK6588555.1"/>
    <property type="molecule type" value="Genomic_DNA"/>
</dbReference>
<evidence type="ECO:0000313" key="4">
    <source>
        <dbReference type="Proteomes" id="UP001311799"/>
    </source>
</evidence>
<accession>A0AAV9XUW7</accession>
<feature type="region of interest" description="Disordered" evidence="1">
    <location>
        <begin position="164"/>
        <end position="206"/>
    </location>
</feature>